<keyword evidence="2" id="KW-1133">Transmembrane helix</keyword>
<evidence type="ECO:0000256" key="2">
    <source>
        <dbReference type="SAM" id="Phobius"/>
    </source>
</evidence>
<protein>
    <submittedName>
        <fullName evidence="4">Acyltransferase</fullName>
    </submittedName>
</protein>
<feature type="transmembrane region" description="Helical" evidence="2">
    <location>
        <begin position="276"/>
        <end position="298"/>
    </location>
</feature>
<keyword evidence="5" id="KW-1185">Reference proteome</keyword>
<dbReference type="InterPro" id="IPR050879">
    <property type="entry name" value="Acyltransferase_3"/>
</dbReference>
<dbReference type="GO" id="GO:0016747">
    <property type="term" value="F:acyltransferase activity, transferring groups other than amino-acyl groups"/>
    <property type="evidence" value="ECO:0007669"/>
    <property type="project" value="InterPro"/>
</dbReference>
<feature type="transmembrane region" description="Helical" evidence="2">
    <location>
        <begin position="351"/>
        <end position="368"/>
    </location>
</feature>
<dbReference type="STRING" id="1683.Bang102_007175"/>
<proteinExistence type="predicted"/>
<accession>C4FFI8</accession>
<dbReference type="Pfam" id="PF01757">
    <property type="entry name" value="Acyl_transf_3"/>
    <property type="match status" value="1"/>
</dbReference>
<dbReference type="PANTHER" id="PTHR23028">
    <property type="entry name" value="ACETYLTRANSFERASE"/>
    <property type="match status" value="1"/>
</dbReference>
<evidence type="ECO:0000313" key="5">
    <source>
        <dbReference type="Proteomes" id="UP000006408"/>
    </source>
</evidence>
<dbReference type="eggNOG" id="COG1835">
    <property type="taxonomic scope" value="Bacteria"/>
</dbReference>
<dbReference type="PANTHER" id="PTHR23028:SF53">
    <property type="entry name" value="ACYL_TRANSF_3 DOMAIN-CONTAINING PROTEIN"/>
    <property type="match status" value="1"/>
</dbReference>
<dbReference type="Proteomes" id="UP000006408">
    <property type="component" value="Unassembled WGS sequence"/>
</dbReference>
<feature type="domain" description="Acyltransferase 3" evidence="3">
    <location>
        <begin position="18"/>
        <end position="390"/>
    </location>
</feature>
<feature type="transmembrane region" description="Helical" evidence="2">
    <location>
        <begin position="310"/>
        <end position="331"/>
    </location>
</feature>
<keyword evidence="2" id="KW-0812">Transmembrane</keyword>
<dbReference type="GO" id="GO:0009103">
    <property type="term" value="P:lipopolysaccharide biosynthetic process"/>
    <property type="evidence" value="ECO:0007669"/>
    <property type="project" value="TreeGrafter"/>
</dbReference>
<evidence type="ECO:0000313" key="4">
    <source>
        <dbReference type="EMBL" id="EEP21719.1"/>
    </source>
</evidence>
<dbReference type="PATRIC" id="fig|518635.7.peg.1015"/>
<feature type="transmembrane region" description="Helical" evidence="2">
    <location>
        <begin position="375"/>
        <end position="395"/>
    </location>
</feature>
<feature type="transmembrane region" description="Helical" evidence="2">
    <location>
        <begin position="175"/>
        <end position="195"/>
    </location>
</feature>
<feature type="transmembrane region" description="Helical" evidence="2">
    <location>
        <begin position="17"/>
        <end position="34"/>
    </location>
</feature>
<sequence length="671" mass="73411">MFHINGEKRTPRMMRKFVGLDGIKGLALVAIVAYHCTQGRLPGGFYGVDVFFTVAGFVMAASMFRKLFRKGKLNYVRYAQRRLARLYPALLLAVTAMVTFAGLLDRDALVNIFGQVLSSLTGWYNWHAIIGGQSYFDQLTPQLLRHLWFVGVLLQFYVVLPFVVWVMWRLRATRFSVAVPLVLAAVSGTLMWVLYQPGGDPTRVYFGTDTHSTGLMLGVAFAWCVCTYEYNHYRPVSQPVNASANLTSPARQTAQSMQPLPAAQSHLQPPQPPSGMSVAVAPALGFIALMMLCTLCFCGKQDDFAFRGGIILASICSVVLIAGTISVNSWMRDLMLFKPLAALGRHSYGVYLWHWPIWIIVSALLGKGNPRNNGWVLAVTLVLTALCSAISWYLLEQPIARHSTSYAIFPYPVSPEENKILQILRAVLVDVLVVVAMIGCARAINDAPGKTQMQIQLEQQSHKLERGRKQTQGGQPAKPVQPAKPEQAKPAEQKSAGKVQPKHPKHVAPTGNQMTAIGDSVMLASADGLGAVFPGIDINAEVSRSMAVASQIAQADAAANNLRQWVVVGLSTNGYVTVEQLDQLHQQLGDDRVMVLVNAHGNRAWIGVNNQMFADYVNSHAGNTVLVDWDAMANQHLDQISFGDGIHPVIGSDIYAQAVKQAIDGWIAAGH</sequence>
<dbReference type="InterPro" id="IPR002656">
    <property type="entry name" value="Acyl_transf_3_dom"/>
</dbReference>
<organism evidence="4 5">
    <name type="scientific">Bifidobacterium angulatum DSM 20098 = JCM 7096</name>
    <dbReference type="NCBI Taxonomy" id="518635"/>
    <lineage>
        <taxon>Bacteria</taxon>
        <taxon>Bacillati</taxon>
        <taxon>Actinomycetota</taxon>
        <taxon>Actinomycetes</taxon>
        <taxon>Bifidobacteriales</taxon>
        <taxon>Bifidobacteriaceae</taxon>
        <taxon>Bifidobacterium</taxon>
    </lineage>
</organism>
<dbReference type="CDD" id="cd01840">
    <property type="entry name" value="SGNH_hydrolase_yrhL_like"/>
    <property type="match status" value="1"/>
</dbReference>
<keyword evidence="4" id="KW-0808">Transferase</keyword>
<feature type="region of interest" description="Disordered" evidence="1">
    <location>
        <begin position="460"/>
        <end position="512"/>
    </location>
</feature>
<dbReference type="AlphaFoldDB" id="C4FFI8"/>
<feature type="transmembrane region" description="Helical" evidence="2">
    <location>
        <begin position="147"/>
        <end position="168"/>
    </location>
</feature>
<feature type="transmembrane region" description="Helical" evidence="2">
    <location>
        <begin position="46"/>
        <end position="65"/>
    </location>
</feature>
<reference evidence="4" key="1">
    <citation type="submission" date="2009-04" db="EMBL/GenBank/DDBJ databases">
        <authorList>
            <person name="Weinstock G."/>
            <person name="Sodergren E."/>
            <person name="Clifton S."/>
            <person name="Fulton L."/>
            <person name="Fulton B."/>
            <person name="Courtney L."/>
            <person name="Fronick C."/>
            <person name="Harrison M."/>
            <person name="Strong C."/>
            <person name="Farmer C."/>
            <person name="Delahaunty K."/>
            <person name="Markovic C."/>
            <person name="Hall O."/>
            <person name="Minx P."/>
            <person name="Tomlinson C."/>
            <person name="Mitreva M."/>
            <person name="Nelson J."/>
            <person name="Hou S."/>
            <person name="Wollam A."/>
            <person name="Pepin K.H."/>
            <person name="Johnson M."/>
            <person name="Bhonagiri V."/>
            <person name="Nash W.E."/>
            <person name="Warren W."/>
            <person name="Chinwalla A."/>
            <person name="Mardis E.R."/>
            <person name="Wilson R.K."/>
        </authorList>
    </citation>
    <scope>NUCLEOTIDE SEQUENCE [LARGE SCALE GENOMIC DNA]</scope>
    <source>
        <strain evidence="4">DSM 20098</strain>
    </source>
</reference>
<keyword evidence="2" id="KW-0472">Membrane</keyword>
<name>C4FFI8_9BIFI</name>
<feature type="transmembrane region" description="Helical" evidence="2">
    <location>
        <begin position="86"/>
        <end position="104"/>
    </location>
</feature>
<gene>
    <name evidence="4" type="ORF">BIFANG_03096</name>
</gene>
<dbReference type="HOGENOM" id="CLU_005679_11_2_11"/>
<evidence type="ECO:0000256" key="1">
    <source>
        <dbReference type="SAM" id="MobiDB-lite"/>
    </source>
</evidence>
<keyword evidence="4" id="KW-0012">Acyltransferase</keyword>
<evidence type="ECO:0000259" key="3">
    <source>
        <dbReference type="Pfam" id="PF01757"/>
    </source>
</evidence>
<dbReference type="GO" id="GO:0016020">
    <property type="term" value="C:membrane"/>
    <property type="evidence" value="ECO:0007669"/>
    <property type="project" value="TreeGrafter"/>
</dbReference>
<dbReference type="EMBL" id="ABYS02000004">
    <property type="protein sequence ID" value="EEP21719.1"/>
    <property type="molecule type" value="Genomic_DNA"/>
</dbReference>
<comment type="caution">
    <text evidence="4">The sequence shown here is derived from an EMBL/GenBank/DDBJ whole genome shotgun (WGS) entry which is preliminary data.</text>
</comment>